<keyword evidence="4" id="KW-0067">ATP-binding</keyword>
<dbReference type="PANTHER" id="PTHR43335:SF2">
    <property type="entry name" value="ABC TRANSPORTER, ATP-BINDING PROTEIN"/>
    <property type="match status" value="1"/>
</dbReference>
<dbReference type="SUPFAM" id="SSF52540">
    <property type="entry name" value="P-loop containing nucleoside triphosphate hydrolases"/>
    <property type="match status" value="1"/>
</dbReference>
<keyword evidence="2" id="KW-0813">Transport</keyword>
<proteinExistence type="inferred from homology"/>
<dbReference type="SMART" id="SM00382">
    <property type="entry name" value="AAA"/>
    <property type="match status" value="1"/>
</dbReference>
<dbReference type="PROSITE" id="PS00211">
    <property type="entry name" value="ABC_TRANSPORTER_1"/>
    <property type="match status" value="1"/>
</dbReference>
<dbReference type="PROSITE" id="PS50893">
    <property type="entry name" value="ABC_TRANSPORTER_2"/>
    <property type="match status" value="1"/>
</dbReference>
<evidence type="ECO:0000313" key="7">
    <source>
        <dbReference type="Proteomes" id="UP000199029"/>
    </source>
</evidence>
<protein>
    <submittedName>
        <fullName evidence="6">ABC-type multidrug transport system, ATPase component</fullName>
    </submittedName>
</protein>
<gene>
    <name evidence="6" type="ORF">SAMN04515668_3029</name>
</gene>
<evidence type="ECO:0000256" key="1">
    <source>
        <dbReference type="ARBA" id="ARBA00005417"/>
    </source>
</evidence>
<evidence type="ECO:0000256" key="4">
    <source>
        <dbReference type="ARBA" id="ARBA00022840"/>
    </source>
</evidence>
<dbReference type="Pfam" id="PF00005">
    <property type="entry name" value="ABC_tran"/>
    <property type="match status" value="1"/>
</dbReference>
<reference evidence="7" key="1">
    <citation type="submission" date="2016-10" db="EMBL/GenBank/DDBJ databases">
        <authorList>
            <person name="Varghese N."/>
            <person name="Submissions S."/>
        </authorList>
    </citation>
    <scope>NUCLEOTIDE SEQUENCE [LARGE SCALE GENOMIC DNA]</scope>
    <source>
        <strain evidence="7">OR362-8,ATCC BAA-1266,JCM 13504</strain>
    </source>
</reference>
<evidence type="ECO:0000259" key="5">
    <source>
        <dbReference type="PROSITE" id="PS50893"/>
    </source>
</evidence>
<evidence type="ECO:0000256" key="3">
    <source>
        <dbReference type="ARBA" id="ARBA00022741"/>
    </source>
</evidence>
<dbReference type="InterPro" id="IPR003439">
    <property type="entry name" value="ABC_transporter-like_ATP-bd"/>
</dbReference>
<feature type="domain" description="ABC transporter" evidence="5">
    <location>
        <begin position="45"/>
        <end position="275"/>
    </location>
</feature>
<dbReference type="Gene3D" id="3.40.50.300">
    <property type="entry name" value="P-loop containing nucleotide triphosphate hydrolases"/>
    <property type="match status" value="1"/>
</dbReference>
<dbReference type="CDD" id="cd03264">
    <property type="entry name" value="ABC_drug_resistance_like"/>
    <property type="match status" value="1"/>
</dbReference>
<dbReference type="GO" id="GO:0016887">
    <property type="term" value="F:ATP hydrolysis activity"/>
    <property type="evidence" value="ECO:0007669"/>
    <property type="project" value="InterPro"/>
</dbReference>
<keyword evidence="3" id="KW-0547">Nucleotide-binding</keyword>
<dbReference type="STRING" id="1227077.SAMN04515668_3029"/>
<sequence length="342" mass="37383">MLLFSSSVAANCNANGNRAIYDFNYELPRSLTFFLTHLFANKMALTITNLSKTYPNGTQALKNVSLDIPTGMFGLLGPNGAGKSSLMRTIATLQDADTGSIHLDDIDVLRDKEAVRRVLGYLPQEFGVYPSVSAEELLDHFATLKGIANSKERKEMVAALLHQTNLYDVRKKHVGGYSGGMKQRFGIAQALLGNPKLIIVDEPTAGLDPAERNRFHNLLSEIGENLVVILSTHIVSDVSDLCRHMAIINKGEVLLNGDPLTVMNNLRGKIWRKLIEKAELPALQSATQVISSRLFAGKTVVHVLADSSPDSGFEIVNPDLEDVYFSEIKNYELKSKSGAVAA</sequence>
<dbReference type="EMBL" id="FOXS01000004">
    <property type="protein sequence ID" value="SFQ57533.1"/>
    <property type="molecule type" value="Genomic_DNA"/>
</dbReference>
<keyword evidence="7" id="KW-1185">Reference proteome</keyword>
<dbReference type="PANTHER" id="PTHR43335">
    <property type="entry name" value="ABC TRANSPORTER, ATP-BINDING PROTEIN"/>
    <property type="match status" value="1"/>
</dbReference>
<comment type="similarity">
    <text evidence="1">Belongs to the ABC transporter superfamily.</text>
</comment>
<accession>A0A1I5ZMJ2</accession>
<dbReference type="InterPro" id="IPR027417">
    <property type="entry name" value="P-loop_NTPase"/>
</dbReference>
<dbReference type="AlphaFoldDB" id="A0A1I5ZMJ2"/>
<evidence type="ECO:0000256" key="2">
    <source>
        <dbReference type="ARBA" id="ARBA00022448"/>
    </source>
</evidence>
<dbReference type="InterPro" id="IPR003593">
    <property type="entry name" value="AAA+_ATPase"/>
</dbReference>
<dbReference type="InterPro" id="IPR017871">
    <property type="entry name" value="ABC_transporter-like_CS"/>
</dbReference>
<evidence type="ECO:0000313" key="6">
    <source>
        <dbReference type="EMBL" id="SFQ57533.1"/>
    </source>
</evidence>
<name>A0A1I5ZMJ2_HYMAR</name>
<dbReference type="GO" id="GO:0005524">
    <property type="term" value="F:ATP binding"/>
    <property type="evidence" value="ECO:0007669"/>
    <property type="project" value="UniProtKB-KW"/>
</dbReference>
<organism evidence="6 7">
    <name type="scientific">Hymenobacter arizonensis</name>
    <name type="common">Siccationidurans arizonensis</name>
    <dbReference type="NCBI Taxonomy" id="1227077"/>
    <lineage>
        <taxon>Bacteria</taxon>
        <taxon>Pseudomonadati</taxon>
        <taxon>Bacteroidota</taxon>
        <taxon>Cytophagia</taxon>
        <taxon>Cytophagales</taxon>
        <taxon>Hymenobacteraceae</taxon>
        <taxon>Hymenobacter</taxon>
    </lineage>
</organism>
<dbReference type="Proteomes" id="UP000199029">
    <property type="component" value="Unassembled WGS sequence"/>
</dbReference>